<gene>
    <name evidence="4" type="primary">bamE</name>
    <name evidence="7" type="ORF">SAMN05216302_100868</name>
</gene>
<dbReference type="Proteomes" id="UP000199533">
    <property type="component" value="Unassembled WGS sequence"/>
</dbReference>
<dbReference type="InterPro" id="IPR037873">
    <property type="entry name" value="BamE-like"/>
</dbReference>
<comment type="subunit">
    <text evidence="4">Part of the Bam complex.</text>
</comment>
<evidence type="ECO:0000256" key="5">
    <source>
        <dbReference type="SAM" id="Phobius"/>
    </source>
</evidence>
<keyword evidence="5" id="KW-0812">Transmembrane</keyword>
<dbReference type="HAMAP" id="MF_00925">
    <property type="entry name" value="OM_assembly_BamE"/>
    <property type="match status" value="1"/>
</dbReference>
<keyword evidence="4" id="KW-0449">Lipoprotein</keyword>
<evidence type="ECO:0000256" key="2">
    <source>
        <dbReference type="ARBA" id="ARBA00023136"/>
    </source>
</evidence>
<reference evidence="8" key="1">
    <citation type="submission" date="2016-10" db="EMBL/GenBank/DDBJ databases">
        <authorList>
            <person name="Varghese N."/>
            <person name="Submissions S."/>
        </authorList>
    </citation>
    <scope>NUCLEOTIDE SEQUENCE [LARGE SCALE GENOMIC DNA]</scope>
    <source>
        <strain evidence="8">Nm69</strain>
    </source>
</reference>
<accession>A0A1I4A825</accession>
<evidence type="ECO:0000259" key="6">
    <source>
        <dbReference type="Pfam" id="PF04355"/>
    </source>
</evidence>
<dbReference type="AlphaFoldDB" id="A0A1I4A825"/>
<keyword evidence="2 4" id="KW-0472">Membrane</keyword>
<dbReference type="InterPro" id="IPR026592">
    <property type="entry name" value="BamE"/>
</dbReference>
<feature type="domain" description="Outer membrane protein assembly factor BamE" evidence="6">
    <location>
        <begin position="48"/>
        <end position="116"/>
    </location>
</feature>
<dbReference type="Pfam" id="PF04355">
    <property type="entry name" value="BamE"/>
    <property type="match status" value="1"/>
</dbReference>
<evidence type="ECO:0000256" key="1">
    <source>
        <dbReference type="ARBA" id="ARBA00022729"/>
    </source>
</evidence>
<keyword evidence="5" id="KW-1133">Transmembrane helix</keyword>
<evidence type="ECO:0000313" key="8">
    <source>
        <dbReference type="Proteomes" id="UP000199533"/>
    </source>
</evidence>
<sequence>MQSLLYKLNISRYINKMAGKITTLLVFLILAGCSVLPHILYKIDVQQGNVVTDEMLDKLKQDMTKSQVRFVLGSPLIVDAFRDDRWDYVYIQREKGDLVEQKRLTIYFKDDRLMQFENQMLYSLHPLVPAAPKTEKIIDKEMETFSEGEQ</sequence>
<keyword evidence="1 4" id="KW-0732">Signal</keyword>
<keyword evidence="4" id="KW-0564">Palmitate</keyword>
<dbReference type="GO" id="GO:0030674">
    <property type="term" value="F:protein-macromolecule adaptor activity"/>
    <property type="evidence" value="ECO:0007669"/>
    <property type="project" value="TreeGrafter"/>
</dbReference>
<dbReference type="GO" id="GO:0051205">
    <property type="term" value="P:protein insertion into membrane"/>
    <property type="evidence" value="ECO:0007669"/>
    <property type="project" value="UniProtKB-UniRule"/>
</dbReference>
<organism evidence="7 8">
    <name type="scientific">Nitrosomonas aestuarii</name>
    <dbReference type="NCBI Taxonomy" id="52441"/>
    <lineage>
        <taxon>Bacteria</taxon>
        <taxon>Pseudomonadati</taxon>
        <taxon>Pseudomonadota</taxon>
        <taxon>Betaproteobacteria</taxon>
        <taxon>Nitrosomonadales</taxon>
        <taxon>Nitrosomonadaceae</taxon>
        <taxon>Nitrosomonas</taxon>
    </lineage>
</organism>
<dbReference type="InterPro" id="IPR007450">
    <property type="entry name" value="BamE_dom"/>
</dbReference>
<proteinExistence type="inferred from homology"/>
<evidence type="ECO:0000256" key="4">
    <source>
        <dbReference type="HAMAP-Rule" id="MF_00925"/>
    </source>
</evidence>
<evidence type="ECO:0000256" key="3">
    <source>
        <dbReference type="ARBA" id="ARBA00023237"/>
    </source>
</evidence>
<feature type="transmembrane region" description="Helical" evidence="5">
    <location>
        <begin position="21"/>
        <end position="41"/>
    </location>
</feature>
<dbReference type="GO" id="GO:1990063">
    <property type="term" value="C:Bam protein complex"/>
    <property type="evidence" value="ECO:0007669"/>
    <property type="project" value="TreeGrafter"/>
</dbReference>
<dbReference type="EMBL" id="FOSP01000008">
    <property type="protein sequence ID" value="SFK52464.1"/>
    <property type="molecule type" value="Genomic_DNA"/>
</dbReference>
<keyword evidence="8" id="KW-1185">Reference proteome</keyword>
<name>A0A1I4A825_9PROT</name>
<dbReference type="Gene3D" id="3.30.1450.10">
    <property type="match status" value="1"/>
</dbReference>
<dbReference type="STRING" id="52441.SAMN05216302_100868"/>
<comment type="function">
    <text evidence="4">Part of the outer membrane protein assembly complex, which is involved in assembly and insertion of beta-barrel proteins into the outer membrane.</text>
</comment>
<dbReference type="PANTHER" id="PTHR37482">
    <property type="entry name" value="OUTER MEMBRANE PROTEIN ASSEMBLY FACTOR BAME"/>
    <property type="match status" value="1"/>
</dbReference>
<keyword evidence="3 4" id="KW-0998">Cell outer membrane</keyword>
<evidence type="ECO:0000313" key="7">
    <source>
        <dbReference type="EMBL" id="SFK52464.1"/>
    </source>
</evidence>
<protein>
    <recommendedName>
        <fullName evidence="4">Outer membrane protein assembly factor BamE</fullName>
    </recommendedName>
</protein>
<dbReference type="GO" id="GO:0043165">
    <property type="term" value="P:Gram-negative-bacterium-type cell outer membrane assembly"/>
    <property type="evidence" value="ECO:0007669"/>
    <property type="project" value="UniProtKB-UniRule"/>
</dbReference>
<comment type="subcellular location">
    <subcellularLocation>
        <location evidence="4">Cell outer membrane</location>
        <topology evidence="4">Lipid-anchor</topology>
    </subcellularLocation>
</comment>
<dbReference type="PROSITE" id="PS51257">
    <property type="entry name" value="PROKAR_LIPOPROTEIN"/>
    <property type="match status" value="1"/>
</dbReference>
<dbReference type="PANTHER" id="PTHR37482:SF1">
    <property type="entry name" value="OUTER MEMBRANE PROTEIN ASSEMBLY FACTOR BAME"/>
    <property type="match status" value="1"/>
</dbReference>
<comment type="similarity">
    <text evidence="4">Belongs to the BamE family.</text>
</comment>